<evidence type="ECO:0000313" key="4">
    <source>
        <dbReference type="Proteomes" id="UP000012960"/>
    </source>
</evidence>
<dbReference type="Proteomes" id="UP000012960">
    <property type="component" value="Unplaced"/>
</dbReference>
<dbReference type="Gramene" id="Ma04_t30220.1">
    <property type="protein sequence ID" value="Ma04_p30220.1"/>
    <property type="gene ID" value="Ma04_g30220"/>
</dbReference>
<dbReference type="OMA" id="CEPEGAF"/>
<dbReference type="InParanoid" id="A0A804IVM4"/>
<dbReference type="EnsemblPlants" id="Ma04_t30220.1">
    <property type="protein sequence ID" value="Ma04_p30220.1"/>
    <property type="gene ID" value="Ma04_g30220"/>
</dbReference>
<evidence type="ECO:0000256" key="1">
    <source>
        <dbReference type="SAM" id="Coils"/>
    </source>
</evidence>
<reference evidence="3" key="2">
    <citation type="submission" date="2021-05" db="UniProtKB">
        <authorList>
            <consortium name="EnsemblPlants"/>
        </authorList>
    </citation>
    <scope>IDENTIFICATION</scope>
    <source>
        <strain evidence="3">subsp. malaccensis</strain>
    </source>
</reference>
<proteinExistence type="predicted"/>
<keyword evidence="1" id="KW-0175">Coiled coil</keyword>
<gene>
    <name evidence="2" type="ORF">GSMUA_136240.1</name>
</gene>
<reference evidence="2" key="1">
    <citation type="submission" date="2021-03" db="EMBL/GenBank/DDBJ databases">
        <authorList>
            <consortium name="Genoscope - CEA"/>
            <person name="William W."/>
        </authorList>
    </citation>
    <scope>NUCLEOTIDE SEQUENCE</scope>
    <source>
        <strain evidence="2">Doubled-haploid Pahang</strain>
    </source>
</reference>
<dbReference type="PANTHER" id="PTHR31071">
    <property type="entry name" value="GB|AAF24581.1"/>
    <property type="match status" value="1"/>
</dbReference>
<keyword evidence="4" id="KW-1185">Reference proteome</keyword>
<protein>
    <submittedName>
        <fullName evidence="2">(wild Malaysian banana) hypothetical protein</fullName>
    </submittedName>
</protein>
<dbReference type="EMBL" id="HG996469">
    <property type="protein sequence ID" value="CAG1843829.1"/>
    <property type="molecule type" value="Genomic_DNA"/>
</dbReference>
<organism evidence="3 4">
    <name type="scientific">Musa acuminata subsp. malaccensis</name>
    <name type="common">Wild banana</name>
    <name type="synonym">Musa malaccensis</name>
    <dbReference type="NCBI Taxonomy" id="214687"/>
    <lineage>
        <taxon>Eukaryota</taxon>
        <taxon>Viridiplantae</taxon>
        <taxon>Streptophyta</taxon>
        <taxon>Embryophyta</taxon>
        <taxon>Tracheophyta</taxon>
        <taxon>Spermatophyta</taxon>
        <taxon>Magnoliopsida</taxon>
        <taxon>Liliopsida</taxon>
        <taxon>Zingiberales</taxon>
        <taxon>Musaceae</taxon>
        <taxon>Musa</taxon>
    </lineage>
</organism>
<feature type="coiled-coil region" evidence="1">
    <location>
        <begin position="240"/>
        <end position="305"/>
    </location>
</feature>
<dbReference type="InterPro" id="IPR043424">
    <property type="entry name" value="BLT-like"/>
</dbReference>
<dbReference type="PANTHER" id="PTHR31071:SF2">
    <property type="entry name" value="ACTIN CYTOSKELETON-REGULATORY COMPLEX PAN-LIKE PROTEIN"/>
    <property type="match status" value="1"/>
</dbReference>
<evidence type="ECO:0000313" key="2">
    <source>
        <dbReference type="EMBL" id="CAG1843829.1"/>
    </source>
</evidence>
<name>A0A804IVM4_MUSAM</name>
<sequence length="370" mass="42510">MGRSAGRMQFPKGAVLASRFAITITSRLAHHHGGRRRGSAAPILWWKLQDAVRLVKTPEQAGDRGKSHQEKECEPEGAFSARKLAAALWHLQQVAGVKGSGRRGRGGRLGFKLESWGKFHNFALERATKWDIGCLISVRETCHNHGHQKLVNTRPNTASVTSSLWEELEQAHLYLDELQNERQSAKQKLCCFMRKPWEEKASWQISEQEKVRDIIAAIKDDLNRERRSRKRMEIMNSKLVSELAEAKLSAKQYLQNYEKERKERELIQEVCNKLAKEIRDNKAEVESLKRESTKLREELDEERNTLQMAEVWREERAQMKLVDTKLMLEERHSELIKLQAGIDAFLRGHGSTRANTSVQKADVLREAGFG</sequence>
<accession>A0A804IVM4</accession>
<dbReference type="AlphaFoldDB" id="A0A804IVM4"/>
<evidence type="ECO:0000313" key="3">
    <source>
        <dbReference type="EnsemblPlants" id="Ma04_p30220.1"/>
    </source>
</evidence>